<gene>
    <name evidence="2" type="ORF">BleG1_3579</name>
</gene>
<dbReference type="STRING" id="1246626.BleG1_3579"/>
<dbReference type="HOGENOM" id="CLU_673790_0_0_9"/>
<proteinExistence type="predicted"/>
<keyword evidence="1" id="KW-0812">Transmembrane</keyword>
<protein>
    <submittedName>
        <fullName evidence="2">Uncharacterized protein</fullName>
    </submittedName>
</protein>
<keyword evidence="1" id="KW-1133">Transmembrane helix</keyword>
<reference evidence="2 3" key="1">
    <citation type="journal article" date="2014" name="Gene">
        <title>A comparative genomic analysis of the alkalitolerant soil bacterium Bacillus lehensis G1.</title>
        <authorList>
            <person name="Noor Y.M."/>
            <person name="Samsulrizal N.H."/>
            <person name="Jema'on N.A."/>
            <person name="Low K.O."/>
            <person name="Ramli A.N."/>
            <person name="Alias N.I."/>
            <person name="Damis S.I."/>
            <person name="Fuzi S.F."/>
            <person name="Isa M.N."/>
            <person name="Murad A.M."/>
            <person name="Raih M.F."/>
            <person name="Bakar F.D."/>
            <person name="Najimudin N."/>
            <person name="Mahadi N.M."/>
            <person name="Illias R.M."/>
        </authorList>
    </citation>
    <scope>NUCLEOTIDE SEQUENCE [LARGE SCALE GENOMIC DNA]</scope>
    <source>
        <strain evidence="2 3">G1</strain>
    </source>
</reference>
<dbReference type="KEGG" id="ble:BleG1_3579"/>
<dbReference type="EMBL" id="CP003923">
    <property type="protein sequence ID" value="AIC96126.1"/>
    <property type="molecule type" value="Genomic_DNA"/>
</dbReference>
<dbReference type="PATRIC" id="fig|1246626.3.peg.3568"/>
<name>A0A060LY09_9BACI</name>
<keyword evidence="3" id="KW-1185">Reference proteome</keyword>
<feature type="transmembrane region" description="Helical" evidence="1">
    <location>
        <begin position="308"/>
        <end position="330"/>
    </location>
</feature>
<organism evidence="2 3">
    <name type="scientific">Shouchella lehensis G1</name>
    <dbReference type="NCBI Taxonomy" id="1246626"/>
    <lineage>
        <taxon>Bacteria</taxon>
        <taxon>Bacillati</taxon>
        <taxon>Bacillota</taxon>
        <taxon>Bacilli</taxon>
        <taxon>Bacillales</taxon>
        <taxon>Bacillaceae</taxon>
        <taxon>Shouchella</taxon>
    </lineage>
</organism>
<dbReference type="Proteomes" id="UP000027142">
    <property type="component" value="Chromosome"/>
</dbReference>
<keyword evidence="1" id="KW-0472">Membrane</keyword>
<dbReference type="RefSeq" id="WP_038483754.1">
    <property type="nucleotide sequence ID" value="NZ_CP003923.1"/>
</dbReference>
<feature type="transmembrane region" description="Helical" evidence="1">
    <location>
        <begin position="247"/>
        <end position="273"/>
    </location>
</feature>
<accession>A0A060LY09</accession>
<feature type="transmembrane region" description="Helical" evidence="1">
    <location>
        <begin position="337"/>
        <end position="359"/>
    </location>
</feature>
<feature type="transmembrane region" description="Helical" evidence="1">
    <location>
        <begin position="379"/>
        <end position="399"/>
    </location>
</feature>
<evidence type="ECO:0000313" key="2">
    <source>
        <dbReference type="EMBL" id="AIC96126.1"/>
    </source>
</evidence>
<sequence>MFIVELKKLVQPSTFLVALLVTIVFYNLELNFVHKGWPNAGAIQYYEQASDWQKRFGQNLDDEDIAEIEADYKFLIEQADNIVVNHPIARELQLSNYAEFERWYEENLPAGAINELNEQEMEISQQINAIQQNLVDHNNYSIGGQIAVLRTVFNSISQFNSPESFLNNTLFTEVERERLSKTLFHDEGWRNIVPPQLTMVFAAHFEGLLKVLIILMSLLIPSVFVRDRLIGIQKTQWSSHHGRRIRWTQFAVGMTASFMLITFIVGLFVSLLYTTDFKLYFSNGLNSFFTSREEPLMLSFYQWTMNQWIGRMVILIYLIGLAYSGILLLISQTSKHYLSLLMKIIPISFMFIMIANSVLKDAFYLKNDLYQWTNIPMVEVYASILLMVVCISLPIIFCLRQKEKDLVN</sequence>
<dbReference type="AlphaFoldDB" id="A0A060LY09"/>
<evidence type="ECO:0000313" key="3">
    <source>
        <dbReference type="Proteomes" id="UP000027142"/>
    </source>
</evidence>
<dbReference type="OrthoDB" id="2199615at2"/>
<dbReference type="eggNOG" id="ENOG502ZA33">
    <property type="taxonomic scope" value="Bacteria"/>
</dbReference>
<evidence type="ECO:0000256" key="1">
    <source>
        <dbReference type="SAM" id="Phobius"/>
    </source>
</evidence>
<feature type="transmembrane region" description="Helical" evidence="1">
    <location>
        <begin position="207"/>
        <end position="226"/>
    </location>
</feature>